<dbReference type="RefSeq" id="WP_265787476.1">
    <property type="nucleotide sequence ID" value="NZ_BAABRS010000001.1"/>
</dbReference>
<dbReference type="PANTHER" id="PTHR47245:SF1">
    <property type="entry name" value="FOLDASE PROTEIN PRSA"/>
    <property type="match status" value="1"/>
</dbReference>
<comment type="caution">
    <text evidence="7">The sequence shown here is derived from an EMBL/GenBank/DDBJ whole genome shotgun (WGS) entry which is preliminary data.</text>
</comment>
<organism evidence="7 8">
    <name type="scientific">Fodinibius salicampi</name>
    <dbReference type="NCBI Taxonomy" id="1920655"/>
    <lineage>
        <taxon>Bacteria</taxon>
        <taxon>Pseudomonadati</taxon>
        <taxon>Balneolota</taxon>
        <taxon>Balneolia</taxon>
        <taxon>Balneolales</taxon>
        <taxon>Balneolaceae</taxon>
        <taxon>Fodinibius</taxon>
    </lineage>
</organism>
<gene>
    <name evidence="7" type="ORF">LQ318_03235</name>
</gene>
<dbReference type="Pfam" id="PF13145">
    <property type="entry name" value="Rotamase_2"/>
    <property type="match status" value="1"/>
</dbReference>
<evidence type="ECO:0000256" key="5">
    <source>
        <dbReference type="ARBA" id="ARBA00023235"/>
    </source>
</evidence>
<dbReference type="Proteomes" id="UP001207337">
    <property type="component" value="Unassembled WGS sequence"/>
</dbReference>
<comment type="catalytic activity">
    <reaction evidence="1">
        <text>[protein]-peptidylproline (omega=180) = [protein]-peptidylproline (omega=0)</text>
        <dbReference type="Rhea" id="RHEA:16237"/>
        <dbReference type="Rhea" id="RHEA-COMP:10747"/>
        <dbReference type="Rhea" id="RHEA-COMP:10748"/>
        <dbReference type="ChEBI" id="CHEBI:83833"/>
        <dbReference type="ChEBI" id="CHEBI:83834"/>
        <dbReference type="EC" id="5.2.1.8"/>
    </reaction>
</comment>
<dbReference type="InterPro" id="IPR027304">
    <property type="entry name" value="Trigger_fact/SurA_dom_sf"/>
</dbReference>
<dbReference type="GO" id="GO:0016853">
    <property type="term" value="F:isomerase activity"/>
    <property type="evidence" value="ECO:0007669"/>
    <property type="project" value="UniProtKB-KW"/>
</dbReference>
<dbReference type="PANTHER" id="PTHR47245">
    <property type="entry name" value="PEPTIDYLPROLYL ISOMERASE"/>
    <property type="match status" value="1"/>
</dbReference>
<name>A0ABT3PVM1_9BACT</name>
<feature type="domain" description="PpiC" evidence="6">
    <location>
        <begin position="125"/>
        <end position="239"/>
    </location>
</feature>
<protein>
    <recommendedName>
        <fullName evidence="2">peptidylprolyl isomerase</fullName>
        <ecNumber evidence="2">5.2.1.8</ecNumber>
    </recommendedName>
</protein>
<dbReference type="SUPFAM" id="SSF109998">
    <property type="entry name" value="Triger factor/SurA peptide-binding domain-like"/>
    <property type="match status" value="1"/>
</dbReference>
<dbReference type="InterPro" id="IPR000297">
    <property type="entry name" value="PPIase_PpiC"/>
</dbReference>
<reference evidence="7 8" key="1">
    <citation type="submission" date="2021-11" db="EMBL/GenBank/DDBJ databases">
        <title>Aliifidinibius sp. nov., a new bacterium isolated from saline soil.</title>
        <authorList>
            <person name="Galisteo C."/>
            <person name="De La Haba R."/>
            <person name="Sanchez-Porro C."/>
            <person name="Ventosa A."/>
        </authorList>
    </citation>
    <scope>NUCLEOTIDE SEQUENCE [LARGE SCALE GENOMIC DNA]</scope>
    <source>
        <strain evidence="7 8">KACC 190600</strain>
    </source>
</reference>
<dbReference type="EMBL" id="JAJNDC010000001">
    <property type="protein sequence ID" value="MCW9711909.1"/>
    <property type="molecule type" value="Genomic_DNA"/>
</dbReference>
<dbReference type="PROSITE" id="PS51257">
    <property type="entry name" value="PROKAR_LIPOPROTEIN"/>
    <property type="match status" value="1"/>
</dbReference>
<dbReference type="SUPFAM" id="SSF54534">
    <property type="entry name" value="FKBP-like"/>
    <property type="match status" value="1"/>
</dbReference>
<evidence type="ECO:0000256" key="3">
    <source>
        <dbReference type="ARBA" id="ARBA00022729"/>
    </source>
</evidence>
<keyword evidence="5 7" id="KW-0413">Isomerase</keyword>
<evidence type="ECO:0000313" key="8">
    <source>
        <dbReference type="Proteomes" id="UP001207337"/>
    </source>
</evidence>
<evidence type="ECO:0000313" key="7">
    <source>
        <dbReference type="EMBL" id="MCW9711909.1"/>
    </source>
</evidence>
<proteinExistence type="predicted"/>
<dbReference type="EC" id="5.2.1.8" evidence="2"/>
<accession>A0ABT3PVM1</accession>
<dbReference type="InterPro" id="IPR050245">
    <property type="entry name" value="PrsA_foldase"/>
</dbReference>
<keyword evidence="3" id="KW-0732">Signal</keyword>
<sequence>MILFKHSFKIFLFIGVTAVVIASCEQSYIESQQEESNLARVGNQYLTLQEAKKQIPAFVYKEDSIQALQQFREQWIQRQLMQNQAEELGVSEEESVQQKIQRAKEEVIQEALRSYIIKTEVDTTISEQEALNYFEQNKAHFVLEEPYVQFRHLRTPNVEDARGAKQALRDELPWTEVADSFSTSPEQAIRNAERHFPISMALNEIEVMNRYLQNMNVGEISAIQREDGDYHFVQLIDKRGQGEHPDPEWIMDKIKSWIILNKRQRKFSSYLKNLYLKAESNNEIETYDVIPTETNYNNTTADTLESTSTDE</sequence>
<keyword evidence="4" id="KW-0697">Rotamase</keyword>
<evidence type="ECO:0000259" key="6">
    <source>
        <dbReference type="Pfam" id="PF13145"/>
    </source>
</evidence>
<evidence type="ECO:0000256" key="1">
    <source>
        <dbReference type="ARBA" id="ARBA00000971"/>
    </source>
</evidence>
<keyword evidence="8" id="KW-1185">Reference proteome</keyword>
<evidence type="ECO:0000256" key="2">
    <source>
        <dbReference type="ARBA" id="ARBA00013194"/>
    </source>
</evidence>
<evidence type="ECO:0000256" key="4">
    <source>
        <dbReference type="ARBA" id="ARBA00023110"/>
    </source>
</evidence>